<dbReference type="KEGG" id="paj:PAJ_2005"/>
<dbReference type="InterPro" id="IPR036937">
    <property type="entry name" value="Adhesion_dom_fimbrial_sf"/>
</dbReference>
<dbReference type="PROSITE" id="PS51257">
    <property type="entry name" value="PROKAR_LIPOPROTEIN"/>
    <property type="match status" value="1"/>
</dbReference>
<dbReference type="GO" id="GO:0009289">
    <property type="term" value="C:pilus"/>
    <property type="evidence" value="ECO:0007669"/>
    <property type="project" value="InterPro"/>
</dbReference>
<evidence type="ECO:0000313" key="2">
    <source>
        <dbReference type="EMBL" id="BAK12085.1"/>
    </source>
</evidence>
<evidence type="ECO:0008006" key="4">
    <source>
        <dbReference type="Google" id="ProtNLM"/>
    </source>
</evidence>
<evidence type="ECO:0000313" key="3">
    <source>
        <dbReference type="Proteomes" id="UP000006690"/>
    </source>
</evidence>
<dbReference type="RefSeq" id="WP_014594222.1">
    <property type="nucleotide sequence ID" value="NC_017531.2"/>
</dbReference>
<dbReference type="Gene3D" id="2.60.40.1090">
    <property type="entry name" value="Fimbrial-type adhesion domain"/>
    <property type="match status" value="1"/>
</dbReference>
<name>A0A0H3KYF7_PANAA</name>
<feature type="signal peptide" evidence="1">
    <location>
        <begin position="1"/>
        <end position="22"/>
    </location>
</feature>
<gene>
    <name evidence="2" type="ordered locus">PAJ_2005</name>
</gene>
<dbReference type="OrthoDB" id="6621256at2"/>
<accession>A0A0H3KYF7</accession>
<dbReference type="GO" id="GO:0007155">
    <property type="term" value="P:cell adhesion"/>
    <property type="evidence" value="ECO:0007669"/>
    <property type="project" value="InterPro"/>
</dbReference>
<evidence type="ECO:0000256" key="1">
    <source>
        <dbReference type="SAM" id="SignalP"/>
    </source>
</evidence>
<reference evidence="3" key="1">
    <citation type="journal article" date="2012" name="Appl. Microbiol. Biotechnol.">
        <title>The complete genome sequence of Pantoea ananatis AJ13355, an organism with great biotechnological potential.</title>
        <authorList>
            <person name="Hara Y."/>
            <person name="Kadotani N."/>
            <person name="Izui H."/>
            <person name="Katashkina J.I."/>
            <person name="Kuvaeva T.M."/>
            <person name="Andreeva I.G."/>
            <person name="Golubeva L.I."/>
            <person name="Malko D.B."/>
            <person name="Makeev V.J."/>
            <person name="Mashko S.V."/>
            <person name="Kozlov Y.I."/>
        </authorList>
    </citation>
    <scope>NUCLEOTIDE SEQUENCE [LARGE SCALE GENOMIC DNA]</scope>
    <source>
        <strain evidence="3">AJ13355</strain>
    </source>
</reference>
<dbReference type="AlphaFoldDB" id="A0A0H3KYF7"/>
<sequence>MRFFYFLTSVFFLLFSSCPVKALLHENAPFPIFVGNTQKVPGTQVEFHVGRATSYIDPHQPHYVTANSGIAIYFYWCTQSGGSCAGPANTSVPPENIIARGEGCPTDDIHQFIDCLHEKIDPGGQYMATVPDNVGSDSRLTRGRVCLRYLNDVNSALGTTFTSSYNSCKLSPPTQTWCAMETPNVDIDFGIVHVGEAEGQTREKDISVYCSGPANYIIDLTSEDSSVPLSNGMKAELTIDGQLIQSQRLVSTEQGSTAYKLQAELKGQPVAGAFNSTAILFISYP</sequence>
<dbReference type="Proteomes" id="UP000006690">
    <property type="component" value="Chromosome"/>
</dbReference>
<keyword evidence="1" id="KW-0732">Signal</keyword>
<dbReference type="EMBL" id="AP012032">
    <property type="protein sequence ID" value="BAK12085.1"/>
    <property type="molecule type" value="Genomic_DNA"/>
</dbReference>
<proteinExistence type="predicted"/>
<organism evidence="2 3">
    <name type="scientific">Pantoea ananatis (strain AJ13355)</name>
    <dbReference type="NCBI Taxonomy" id="932677"/>
    <lineage>
        <taxon>Bacteria</taxon>
        <taxon>Pseudomonadati</taxon>
        <taxon>Pseudomonadota</taxon>
        <taxon>Gammaproteobacteria</taxon>
        <taxon>Enterobacterales</taxon>
        <taxon>Erwiniaceae</taxon>
        <taxon>Pantoea</taxon>
    </lineage>
</organism>
<dbReference type="eggNOG" id="ENOG5033BCI">
    <property type="taxonomic scope" value="Bacteria"/>
</dbReference>
<protein>
    <recommendedName>
        <fullName evidence="4">Fimbrial-type adhesion domain-containing protein</fullName>
    </recommendedName>
</protein>
<dbReference type="HOGENOM" id="CLU_085046_0_0_6"/>
<feature type="chain" id="PRO_5002614387" description="Fimbrial-type adhesion domain-containing protein" evidence="1">
    <location>
        <begin position="23"/>
        <end position="285"/>
    </location>
</feature>
<dbReference type="PATRIC" id="fig|932677.3.peg.2326"/>